<evidence type="ECO:0000313" key="5">
    <source>
        <dbReference type="Proteomes" id="UP000694388"/>
    </source>
</evidence>
<dbReference type="Gene3D" id="2.60.60.20">
    <property type="entry name" value="PLAT/LH2 domain"/>
    <property type="match status" value="2"/>
</dbReference>
<dbReference type="PANTHER" id="PTHR45901">
    <property type="entry name" value="PROTEIN CBG12474"/>
    <property type="match status" value="1"/>
</dbReference>
<proteinExistence type="predicted"/>
<dbReference type="OMA" id="HGHEENA"/>
<reference evidence="4" key="2">
    <citation type="submission" date="2025-09" db="UniProtKB">
        <authorList>
            <consortium name="Ensembl"/>
        </authorList>
    </citation>
    <scope>IDENTIFICATION</scope>
</reference>
<dbReference type="InterPro" id="IPR036392">
    <property type="entry name" value="PLAT/LH2_dom_sf"/>
</dbReference>
<dbReference type="Pfam" id="PF01477">
    <property type="entry name" value="PLAT"/>
    <property type="match status" value="1"/>
</dbReference>
<feature type="domain" description="PLAT" evidence="3">
    <location>
        <begin position="83"/>
        <end position="201"/>
    </location>
</feature>
<dbReference type="Proteomes" id="UP000694388">
    <property type="component" value="Unplaced"/>
</dbReference>
<dbReference type="GeneTree" id="ENSGT00390000018830"/>
<dbReference type="Ensembl" id="ENSEBUT00000027664.1">
    <property type="protein sequence ID" value="ENSEBUP00000027088.1"/>
    <property type="gene ID" value="ENSEBUG00000016643.1"/>
</dbReference>
<feature type="region of interest" description="Disordered" evidence="2">
    <location>
        <begin position="1"/>
        <end position="45"/>
    </location>
</feature>
<dbReference type="InterPro" id="IPR052970">
    <property type="entry name" value="Inner_ear_hair_cell_LOXHD"/>
</dbReference>
<protein>
    <recommendedName>
        <fullName evidence="3">PLAT domain-containing protein</fullName>
    </recommendedName>
</protein>
<dbReference type="InterPro" id="IPR001024">
    <property type="entry name" value="PLAT/LH2_dom"/>
</dbReference>
<evidence type="ECO:0000256" key="2">
    <source>
        <dbReference type="SAM" id="MobiDB-lite"/>
    </source>
</evidence>
<dbReference type="SMART" id="SM00308">
    <property type="entry name" value="LH2"/>
    <property type="match status" value="1"/>
</dbReference>
<sequence length="233" mass="26138">PSAACEQHDEDQFPPNLHNTVNAWRTKANDDGGDEQTEHGHEENAPDIEVFTFVCNRWLALDEDDGQIVRELLPTEGPDLQENTYTVHVYTGDVAGGGTDANVFINIYGEFGDSGERALKKSETQFNKFERGQLDSFKLKAIDLGKMTKLRIRHDNSGGHAAWFLDRVEIAEDNRNCTIYFPCQRWLAVDEDNGQLGAEFVPVDEAFVKKDISNQKGSKLNTTLGLEQKGIYT</sequence>
<evidence type="ECO:0000259" key="3">
    <source>
        <dbReference type="PROSITE" id="PS50095"/>
    </source>
</evidence>
<comment type="caution">
    <text evidence="1">Lacks conserved residue(s) required for the propagation of feature annotation.</text>
</comment>
<accession>A0A8C4R9K7</accession>
<organism evidence="4 5">
    <name type="scientific">Eptatretus burgeri</name>
    <name type="common">Inshore hagfish</name>
    <dbReference type="NCBI Taxonomy" id="7764"/>
    <lineage>
        <taxon>Eukaryota</taxon>
        <taxon>Metazoa</taxon>
        <taxon>Chordata</taxon>
        <taxon>Craniata</taxon>
        <taxon>Vertebrata</taxon>
        <taxon>Cyclostomata</taxon>
        <taxon>Myxini</taxon>
        <taxon>Myxiniformes</taxon>
        <taxon>Myxinidae</taxon>
        <taxon>Eptatretinae</taxon>
        <taxon>Eptatretus</taxon>
    </lineage>
</organism>
<dbReference type="PROSITE" id="PS50095">
    <property type="entry name" value="PLAT"/>
    <property type="match status" value="1"/>
</dbReference>
<dbReference type="SUPFAM" id="SSF49723">
    <property type="entry name" value="Lipase/lipooxygenase domain (PLAT/LH2 domain)"/>
    <property type="match status" value="1"/>
</dbReference>
<feature type="compositionally biased region" description="Basic and acidic residues" evidence="2">
    <location>
        <begin position="1"/>
        <end position="11"/>
    </location>
</feature>
<dbReference type="PANTHER" id="PTHR45901:SF3">
    <property type="entry name" value="LIPOXYGENASE HOMOLOGY DOMAIN-CONTAINING PROTEIN 1"/>
    <property type="match status" value="1"/>
</dbReference>
<evidence type="ECO:0000256" key="1">
    <source>
        <dbReference type="PROSITE-ProRule" id="PRU00152"/>
    </source>
</evidence>
<dbReference type="CDD" id="cd01756">
    <property type="entry name" value="PLAT_repeat"/>
    <property type="match status" value="1"/>
</dbReference>
<reference evidence="4" key="1">
    <citation type="submission" date="2025-08" db="UniProtKB">
        <authorList>
            <consortium name="Ensembl"/>
        </authorList>
    </citation>
    <scope>IDENTIFICATION</scope>
</reference>
<evidence type="ECO:0000313" key="4">
    <source>
        <dbReference type="Ensembl" id="ENSEBUP00000027088.1"/>
    </source>
</evidence>
<keyword evidence="5" id="KW-1185">Reference proteome</keyword>
<name>A0A8C4R9K7_EPTBU</name>
<dbReference type="AlphaFoldDB" id="A0A8C4R9K7"/>